<dbReference type="CDD" id="cd21742">
    <property type="entry name" value="MobB_NDR_LATS-like"/>
    <property type="match status" value="1"/>
</dbReference>
<gene>
    <name evidence="1" type="ORF">Slati_4385200</name>
</gene>
<accession>A0AAW2SNQ9</accession>
<evidence type="ECO:0000313" key="1">
    <source>
        <dbReference type="EMBL" id="KAL0394190.1"/>
    </source>
</evidence>
<dbReference type="InterPro" id="IPR059233">
    <property type="entry name" value="MobB_NdrA/B/Cbk1"/>
</dbReference>
<protein>
    <submittedName>
        <fullName evidence="1">Serine/threonine-protein kinase ndrA</fullName>
    </submittedName>
</protein>
<reference evidence="1" key="1">
    <citation type="submission" date="2020-06" db="EMBL/GenBank/DDBJ databases">
        <authorList>
            <person name="Li T."/>
            <person name="Hu X."/>
            <person name="Zhang T."/>
            <person name="Song X."/>
            <person name="Zhang H."/>
            <person name="Dai N."/>
            <person name="Sheng W."/>
            <person name="Hou X."/>
            <person name="Wei L."/>
        </authorList>
    </citation>
    <scope>NUCLEOTIDE SEQUENCE</scope>
    <source>
        <strain evidence="1">KEN1</strain>
        <tissue evidence="1">Leaf</tissue>
    </source>
</reference>
<proteinExistence type="predicted"/>
<comment type="caution">
    <text evidence="1">The sequence shown here is derived from an EMBL/GenBank/DDBJ whole genome shotgun (WGS) entry which is preliminary data.</text>
</comment>
<reference evidence="1" key="2">
    <citation type="journal article" date="2024" name="Plant">
        <title>Genomic evolution and insights into agronomic trait innovations of Sesamum species.</title>
        <authorList>
            <person name="Miao H."/>
            <person name="Wang L."/>
            <person name="Qu L."/>
            <person name="Liu H."/>
            <person name="Sun Y."/>
            <person name="Le M."/>
            <person name="Wang Q."/>
            <person name="Wei S."/>
            <person name="Zheng Y."/>
            <person name="Lin W."/>
            <person name="Duan Y."/>
            <person name="Cao H."/>
            <person name="Xiong S."/>
            <person name="Wang X."/>
            <person name="Wei L."/>
            <person name="Li C."/>
            <person name="Ma Q."/>
            <person name="Ju M."/>
            <person name="Zhao R."/>
            <person name="Li G."/>
            <person name="Mu C."/>
            <person name="Tian Q."/>
            <person name="Mei H."/>
            <person name="Zhang T."/>
            <person name="Gao T."/>
            <person name="Zhang H."/>
        </authorList>
    </citation>
    <scope>NUCLEOTIDE SEQUENCE</scope>
    <source>
        <strain evidence="1">KEN1</strain>
    </source>
</reference>
<dbReference type="AlphaFoldDB" id="A0AAW2SNQ9"/>
<keyword evidence="1" id="KW-0418">Kinase</keyword>
<sequence>MDGEGNNNNGGEEILGSSLTMEKVAAAKQFIENHYRNQMKSIQERKERRWILERKLASSDVPKEEQINLLKDLERKETEFMRLRRNRICVDDFELLPS</sequence>
<keyword evidence="1" id="KW-0808">Transferase</keyword>
<organism evidence="1">
    <name type="scientific">Sesamum latifolium</name>
    <dbReference type="NCBI Taxonomy" id="2727402"/>
    <lineage>
        <taxon>Eukaryota</taxon>
        <taxon>Viridiplantae</taxon>
        <taxon>Streptophyta</taxon>
        <taxon>Embryophyta</taxon>
        <taxon>Tracheophyta</taxon>
        <taxon>Spermatophyta</taxon>
        <taxon>Magnoliopsida</taxon>
        <taxon>eudicotyledons</taxon>
        <taxon>Gunneridae</taxon>
        <taxon>Pentapetalae</taxon>
        <taxon>asterids</taxon>
        <taxon>lamiids</taxon>
        <taxon>Lamiales</taxon>
        <taxon>Pedaliaceae</taxon>
        <taxon>Sesamum</taxon>
    </lineage>
</organism>
<name>A0AAW2SNQ9_9LAMI</name>
<dbReference type="GO" id="GO:0016301">
    <property type="term" value="F:kinase activity"/>
    <property type="evidence" value="ECO:0007669"/>
    <property type="project" value="UniProtKB-KW"/>
</dbReference>
<dbReference type="EMBL" id="JACGWN010000016">
    <property type="protein sequence ID" value="KAL0394190.1"/>
    <property type="molecule type" value="Genomic_DNA"/>
</dbReference>